<dbReference type="Pfam" id="PF05685">
    <property type="entry name" value="Uma2"/>
    <property type="match status" value="1"/>
</dbReference>
<dbReference type="OrthoDB" id="428427at2"/>
<protein>
    <recommendedName>
        <fullName evidence="1">Putative restriction endonuclease domain-containing protein</fullName>
    </recommendedName>
</protein>
<gene>
    <name evidence="2" type="ORF">UH38_10370</name>
</gene>
<reference evidence="2 3" key="1">
    <citation type="submission" date="2015-02" db="EMBL/GenBank/DDBJ databases">
        <title>Draft genome of a novel marine cyanobacterium (Chroococcales) isolated from South Atlantic Ocean.</title>
        <authorList>
            <person name="Rigonato J."/>
            <person name="Alvarenga D.O."/>
            <person name="Branco L.H."/>
            <person name="Varani A.M."/>
            <person name="Brandini F.P."/>
            <person name="Fiore M.F."/>
        </authorList>
    </citation>
    <scope>NUCLEOTIDE SEQUENCE [LARGE SCALE GENOMIC DNA]</scope>
    <source>
        <strain evidence="2 3">CENA595</strain>
    </source>
</reference>
<evidence type="ECO:0000313" key="3">
    <source>
        <dbReference type="Proteomes" id="UP000032452"/>
    </source>
</evidence>
<dbReference type="PANTHER" id="PTHR34107:SF2">
    <property type="entry name" value="SLL0888 PROTEIN"/>
    <property type="match status" value="1"/>
</dbReference>
<dbReference type="InterPro" id="IPR008538">
    <property type="entry name" value="Uma2"/>
</dbReference>
<dbReference type="STRING" id="1618023.UH38_10370"/>
<dbReference type="PATRIC" id="fig|1618023.3.peg.3841"/>
<feature type="domain" description="Putative restriction endonuclease" evidence="1">
    <location>
        <begin position="10"/>
        <end position="189"/>
    </location>
</feature>
<keyword evidence="3" id="KW-1185">Reference proteome</keyword>
<dbReference type="InterPro" id="IPR012296">
    <property type="entry name" value="Nuclease_put_TT1808"/>
</dbReference>
<dbReference type="AlphaFoldDB" id="A0A0D8ZXE1"/>
<dbReference type="CDD" id="cd06260">
    <property type="entry name" value="DUF820-like"/>
    <property type="match status" value="1"/>
</dbReference>
<name>A0A0D8ZXE1_9CYAN</name>
<comment type="caution">
    <text evidence="2">The sequence shown here is derived from an EMBL/GenBank/DDBJ whole genome shotgun (WGS) entry which is preliminary data.</text>
</comment>
<dbReference type="Gene3D" id="3.90.1570.10">
    <property type="entry name" value="tt1808, chain A"/>
    <property type="match status" value="1"/>
</dbReference>
<dbReference type="InterPro" id="IPR011335">
    <property type="entry name" value="Restrct_endonuc-II-like"/>
</dbReference>
<dbReference type="PANTHER" id="PTHR34107">
    <property type="entry name" value="SLL0198 PROTEIN-RELATED"/>
    <property type="match status" value="1"/>
</dbReference>
<sequence length="196" mass="22074">MQAPTGRLTFEEYCNLDNGDRYELVNGELVEMPLARGKHALIVDALNDIFKAQIKQMGKDWISLHSSIGVRIPQVGRRDTSRIPDICVVTNAQWHGLLDKSAVLEDSPPLLVVEVVSEGTQIIDHRRKRAEYNIVEIPEYWVIDFIANSSTYPPGVKVLTLIEGFYEEAVFRGDEQIVSPTFPELALTAKQILLEV</sequence>
<organism evidence="2 3">
    <name type="scientific">Aliterella atlantica CENA595</name>
    <dbReference type="NCBI Taxonomy" id="1618023"/>
    <lineage>
        <taxon>Bacteria</taxon>
        <taxon>Bacillati</taxon>
        <taxon>Cyanobacteriota</taxon>
        <taxon>Cyanophyceae</taxon>
        <taxon>Chroococcidiopsidales</taxon>
        <taxon>Aliterellaceae</taxon>
        <taxon>Aliterella</taxon>
    </lineage>
</organism>
<accession>A0A0D8ZXE1</accession>
<evidence type="ECO:0000313" key="2">
    <source>
        <dbReference type="EMBL" id="KJH71876.1"/>
    </source>
</evidence>
<dbReference type="Proteomes" id="UP000032452">
    <property type="component" value="Unassembled WGS sequence"/>
</dbReference>
<dbReference type="SUPFAM" id="SSF52980">
    <property type="entry name" value="Restriction endonuclease-like"/>
    <property type="match status" value="1"/>
</dbReference>
<evidence type="ECO:0000259" key="1">
    <source>
        <dbReference type="Pfam" id="PF05685"/>
    </source>
</evidence>
<proteinExistence type="predicted"/>
<dbReference type="EMBL" id="JYON01000009">
    <property type="protein sequence ID" value="KJH71876.1"/>
    <property type="molecule type" value="Genomic_DNA"/>
</dbReference>